<keyword evidence="2" id="KW-0809">Transit peptide</keyword>
<keyword evidence="5" id="KW-1185">Reference proteome</keyword>
<proteinExistence type="predicted"/>
<dbReference type="SUPFAM" id="SSF81901">
    <property type="entry name" value="HCP-like"/>
    <property type="match status" value="1"/>
</dbReference>
<evidence type="ECO:0008006" key="6">
    <source>
        <dbReference type="Google" id="ProtNLM"/>
    </source>
</evidence>
<reference evidence="4" key="2">
    <citation type="submission" date="2019-07" db="EMBL/GenBank/DDBJ databases">
        <authorList>
            <person name="Seetharam A."/>
            <person name="Woodhouse M."/>
            <person name="Cannon E."/>
        </authorList>
    </citation>
    <scope>NUCLEOTIDE SEQUENCE [LARGE SCALE GENOMIC DNA]</scope>
    <source>
        <strain evidence="4">cv. B73</strain>
    </source>
</reference>
<evidence type="ECO:0000256" key="1">
    <source>
        <dbReference type="ARBA" id="ARBA00022737"/>
    </source>
</evidence>
<feature type="repeat" description="PPR" evidence="3">
    <location>
        <begin position="391"/>
        <end position="425"/>
    </location>
</feature>
<keyword evidence="1" id="KW-0677">Repeat</keyword>
<feature type="repeat" description="PPR" evidence="3">
    <location>
        <begin position="180"/>
        <end position="214"/>
    </location>
</feature>
<reference evidence="4" key="3">
    <citation type="submission" date="2021-05" db="UniProtKB">
        <authorList>
            <consortium name="EnsemblPlants"/>
        </authorList>
    </citation>
    <scope>IDENTIFICATION</scope>
    <source>
        <strain evidence="4">cv. B73</strain>
    </source>
</reference>
<dbReference type="Proteomes" id="UP000007305">
    <property type="component" value="Chromosome 4"/>
</dbReference>
<dbReference type="EnsemblPlants" id="Zm00001eb167160_T001">
    <property type="protein sequence ID" value="Zm00001eb167160_P001"/>
    <property type="gene ID" value="Zm00001eb167160"/>
</dbReference>
<dbReference type="NCBIfam" id="TIGR00756">
    <property type="entry name" value="PPR"/>
    <property type="match status" value="7"/>
</dbReference>
<dbReference type="AlphaFoldDB" id="A0A804NKE7"/>
<dbReference type="InterPro" id="IPR002885">
    <property type="entry name" value="PPR_rpt"/>
</dbReference>
<reference evidence="5" key="1">
    <citation type="journal article" date="2009" name="Science">
        <title>The B73 maize genome: complexity, diversity, and dynamics.</title>
        <authorList>
            <person name="Schnable P.S."/>
            <person name="Ware D."/>
            <person name="Fulton R.S."/>
            <person name="Stein J.C."/>
            <person name="Wei F."/>
            <person name="Pasternak S."/>
            <person name="Liang C."/>
            <person name="Zhang J."/>
            <person name="Fulton L."/>
            <person name="Graves T.A."/>
            <person name="Minx P."/>
            <person name="Reily A.D."/>
            <person name="Courtney L."/>
            <person name="Kruchowski S.S."/>
            <person name="Tomlinson C."/>
            <person name="Strong C."/>
            <person name="Delehaunty K."/>
            <person name="Fronick C."/>
            <person name="Courtney B."/>
            <person name="Rock S.M."/>
            <person name="Belter E."/>
            <person name="Du F."/>
            <person name="Kim K."/>
            <person name="Abbott R.M."/>
            <person name="Cotton M."/>
            <person name="Levy A."/>
            <person name="Marchetto P."/>
            <person name="Ochoa K."/>
            <person name="Jackson S.M."/>
            <person name="Gillam B."/>
            <person name="Chen W."/>
            <person name="Yan L."/>
            <person name="Higginbotham J."/>
            <person name="Cardenas M."/>
            <person name="Waligorski J."/>
            <person name="Applebaum E."/>
            <person name="Phelps L."/>
            <person name="Falcone J."/>
            <person name="Kanchi K."/>
            <person name="Thane T."/>
            <person name="Scimone A."/>
            <person name="Thane N."/>
            <person name="Henke J."/>
            <person name="Wang T."/>
            <person name="Ruppert J."/>
            <person name="Shah N."/>
            <person name="Rotter K."/>
            <person name="Hodges J."/>
            <person name="Ingenthron E."/>
            <person name="Cordes M."/>
            <person name="Kohlberg S."/>
            <person name="Sgro J."/>
            <person name="Delgado B."/>
            <person name="Mead K."/>
            <person name="Chinwalla A."/>
            <person name="Leonard S."/>
            <person name="Crouse K."/>
            <person name="Collura K."/>
            <person name="Kudrna D."/>
            <person name="Currie J."/>
            <person name="He R."/>
            <person name="Angelova A."/>
            <person name="Rajasekar S."/>
            <person name="Mueller T."/>
            <person name="Lomeli R."/>
            <person name="Scara G."/>
            <person name="Ko A."/>
            <person name="Delaney K."/>
            <person name="Wissotski M."/>
            <person name="Lopez G."/>
            <person name="Campos D."/>
            <person name="Braidotti M."/>
            <person name="Ashley E."/>
            <person name="Golser W."/>
            <person name="Kim H."/>
            <person name="Lee S."/>
            <person name="Lin J."/>
            <person name="Dujmic Z."/>
            <person name="Kim W."/>
            <person name="Talag J."/>
            <person name="Zuccolo A."/>
            <person name="Fan C."/>
            <person name="Sebastian A."/>
            <person name="Kramer M."/>
            <person name="Spiegel L."/>
            <person name="Nascimento L."/>
            <person name="Zutavern T."/>
            <person name="Miller B."/>
            <person name="Ambroise C."/>
            <person name="Muller S."/>
            <person name="Spooner W."/>
            <person name="Narechania A."/>
            <person name="Ren L."/>
            <person name="Wei S."/>
            <person name="Kumari S."/>
            <person name="Faga B."/>
            <person name="Levy M.J."/>
            <person name="McMahan L."/>
            <person name="Van Buren P."/>
            <person name="Vaughn M.W."/>
            <person name="Ying K."/>
            <person name="Yeh C.-T."/>
            <person name="Emrich S.J."/>
            <person name="Jia Y."/>
            <person name="Kalyanaraman A."/>
            <person name="Hsia A.-P."/>
            <person name="Barbazuk W.B."/>
            <person name="Baucom R.S."/>
            <person name="Brutnell T.P."/>
            <person name="Carpita N.C."/>
            <person name="Chaparro C."/>
            <person name="Chia J.-M."/>
            <person name="Deragon J.-M."/>
            <person name="Estill J.C."/>
            <person name="Fu Y."/>
            <person name="Jeddeloh J.A."/>
            <person name="Han Y."/>
            <person name="Lee H."/>
            <person name="Li P."/>
            <person name="Lisch D.R."/>
            <person name="Liu S."/>
            <person name="Liu Z."/>
            <person name="Nagel D.H."/>
            <person name="McCann M.C."/>
            <person name="SanMiguel P."/>
            <person name="Myers A.M."/>
            <person name="Nettleton D."/>
            <person name="Nguyen J."/>
            <person name="Penning B.W."/>
            <person name="Ponnala L."/>
            <person name="Schneider K.L."/>
            <person name="Schwartz D.C."/>
            <person name="Sharma A."/>
            <person name="Soderlund C."/>
            <person name="Springer N.M."/>
            <person name="Sun Q."/>
            <person name="Wang H."/>
            <person name="Waterman M."/>
            <person name="Westerman R."/>
            <person name="Wolfgruber T.K."/>
            <person name="Yang L."/>
            <person name="Yu Y."/>
            <person name="Zhang L."/>
            <person name="Zhou S."/>
            <person name="Zhu Q."/>
            <person name="Bennetzen J.L."/>
            <person name="Dawe R.K."/>
            <person name="Jiang J."/>
            <person name="Jiang N."/>
            <person name="Presting G.G."/>
            <person name="Wessler S.R."/>
            <person name="Aluru S."/>
            <person name="Martienssen R.A."/>
            <person name="Clifton S.W."/>
            <person name="McCombie W.R."/>
            <person name="Wing R.A."/>
            <person name="Wilson R.K."/>
        </authorList>
    </citation>
    <scope>NUCLEOTIDE SEQUENCE [LARGE SCALE GENOMIC DNA]</scope>
    <source>
        <strain evidence="5">cv. B73</strain>
    </source>
</reference>
<evidence type="ECO:0000313" key="5">
    <source>
        <dbReference type="Proteomes" id="UP000007305"/>
    </source>
</evidence>
<feature type="repeat" description="PPR" evidence="3">
    <location>
        <begin position="215"/>
        <end position="249"/>
    </location>
</feature>
<accession>A0A804NKE7</accession>
<feature type="repeat" description="PPR" evidence="3">
    <location>
        <begin position="356"/>
        <end position="390"/>
    </location>
</feature>
<feature type="repeat" description="PPR" evidence="3">
    <location>
        <begin position="321"/>
        <end position="355"/>
    </location>
</feature>
<evidence type="ECO:0000256" key="3">
    <source>
        <dbReference type="PROSITE-ProRule" id="PRU00708"/>
    </source>
</evidence>
<evidence type="ECO:0000256" key="2">
    <source>
        <dbReference type="ARBA" id="ARBA00022946"/>
    </source>
</evidence>
<protein>
    <recommendedName>
        <fullName evidence="6">Pentatricopeptide repeat-containing protein</fullName>
    </recommendedName>
</protein>
<dbReference type="Gramene" id="Zm00001eb167160_T001">
    <property type="protein sequence ID" value="Zm00001eb167160_P001"/>
    <property type="gene ID" value="Zm00001eb167160"/>
</dbReference>
<dbReference type="Pfam" id="PF13041">
    <property type="entry name" value="PPR_2"/>
    <property type="match status" value="2"/>
</dbReference>
<dbReference type="PANTHER" id="PTHR45613:SF9">
    <property type="entry name" value="MITOCHONDRIAL GROUP I INTRON SPLICING FACTOR CCM1"/>
    <property type="match status" value="1"/>
</dbReference>
<name>A0A804NKE7_MAIZE</name>
<dbReference type="InterPro" id="IPR011990">
    <property type="entry name" value="TPR-like_helical_dom_sf"/>
</dbReference>
<evidence type="ECO:0000313" key="4">
    <source>
        <dbReference type="EnsemblPlants" id="Zm00001eb167160_P001"/>
    </source>
</evidence>
<dbReference type="PROSITE" id="PS51375">
    <property type="entry name" value="PPR"/>
    <property type="match status" value="7"/>
</dbReference>
<dbReference type="Pfam" id="PF01535">
    <property type="entry name" value="PPR"/>
    <property type="match status" value="3"/>
</dbReference>
<dbReference type="Gene3D" id="1.25.40.10">
    <property type="entry name" value="Tetratricopeptide repeat domain"/>
    <property type="match status" value="3"/>
</dbReference>
<feature type="repeat" description="PPR" evidence="3">
    <location>
        <begin position="250"/>
        <end position="284"/>
    </location>
</feature>
<feature type="repeat" description="PPR" evidence="3">
    <location>
        <begin position="285"/>
        <end position="320"/>
    </location>
</feature>
<dbReference type="PANTHER" id="PTHR45613">
    <property type="entry name" value="PENTATRICOPEPTIDE REPEAT-CONTAINING PROTEIN"/>
    <property type="match status" value="1"/>
</dbReference>
<dbReference type="Pfam" id="PF12854">
    <property type="entry name" value="PPR_1"/>
    <property type="match status" value="1"/>
</dbReference>
<sequence>MLPRHGHVCRLLLLPRLRPMSTSATTAFPPTDSAPFFSAAPGSFLDPTALAPDDAIALLPSVADSEGSAAALALFRRLSSRPDMRRLMRLYATAATAFVARGNLPMAHEAARAMVAAFAEAGRLREAADMLLELRSHGLPLVVETANWVLRVGLRHPGCFAHAREAFDGMARAAGGVRPDHRSFRALVLGCCREGRFEEADALLAAMWAQGFCLDSATCTVVVRAFCRQGRFRNVTDLFRRMSEMGTPPNMVNYSAWIDGLCERGYVKQAFHVLEEMVGKGLKPNVYTHTSLIDGLCKIGWMERAFRLFLKLVKSSSYKPNVHTYTVMIGGYCKEGKLARAEMLLGRMVEQGLAPNTNTYTTLIHGHCKGGSFDRAFELMNKMKLEGFLPNIYTYNAIIGGFCKKGKIQEAYKVLRMATSQGLHLDKDTVDLAN</sequence>
<organism evidence="4 5">
    <name type="scientific">Zea mays</name>
    <name type="common">Maize</name>
    <dbReference type="NCBI Taxonomy" id="4577"/>
    <lineage>
        <taxon>Eukaryota</taxon>
        <taxon>Viridiplantae</taxon>
        <taxon>Streptophyta</taxon>
        <taxon>Embryophyta</taxon>
        <taxon>Tracheophyta</taxon>
        <taxon>Spermatophyta</taxon>
        <taxon>Magnoliopsida</taxon>
        <taxon>Liliopsida</taxon>
        <taxon>Poales</taxon>
        <taxon>Poaceae</taxon>
        <taxon>PACMAD clade</taxon>
        <taxon>Panicoideae</taxon>
        <taxon>Andropogonodae</taxon>
        <taxon>Andropogoneae</taxon>
        <taxon>Tripsacinae</taxon>
        <taxon>Zea</taxon>
    </lineage>
</organism>